<feature type="compositionally biased region" description="Low complexity" evidence="6">
    <location>
        <begin position="1016"/>
        <end position="1030"/>
    </location>
</feature>
<evidence type="ECO:0000256" key="4">
    <source>
        <dbReference type="ARBA" id="ARBA00023204"/>
    </source>
</evidence>
<gene>
    <name evidence="10" type="ORF">FA15DRAFT_670899</name>
</gene>
<dbReference type="Pfam" id="PF10403">
    <property type="entry name" value="BHD_1"/>
    <property type="match status" value="1"/>
</dbReference>
<keyword evidence="3" id="KW-0227">DNA damage</keyword>
<name>A0A5C3KRL7_COPMA</name>
<feature type="domain" description="Rad4 beta-hairpin" evidence="9">
    <location>
        <begin position="641"/>
        <end position="715"/>
    </location>
</feature>
<dbReference type="Gene3D" id="2.20.20.110">
    <property type="entry name" value="Rad4, beta-hairpin domain BHD1"/>
    <property type="match status" value="1"/>
</dbReference>
<dbReference type="GO" id="GO:0003684">
    <property type="term" value="F:damaged DNA binding"/>
    <property type="evidence" value="ECO:0007669"/>
    <property type="project" value="InterPro"/>
</dbReference>
<feature type="compositionally biased region" description="Basic residues" evidence="6">
    <location>
        <begin position="1031"/>
        <end position="1043"/>
    </location>
</feature>
<dbReference type="FunFam" id="3.30.70.2460:FF:000001">
    <property type="entry name" value="DNA repair protein Rad4 family"/>
    <property type="match status" value="1"/>
</dbReference>
<dbReference type="InterPro" id="IPR038765">
    <property type="entry name" value="Papain-like_cys_pep_sf"/>
</dbReference>
<feature type="region of interest" description="Disordered" evidence="6">
    <location>
        <begin position="905"/>
        <end position="1284"/>
    </location>
</feature>
<dbReference type="InterPro" id="IPR018327">
    <property type="entry name" value="BHD_2"/>
</dbReference>
<dbReference type="Gene3D" id="3.30.60.290">
    <property type="entry name" value="Rad4, beta-hairpin domain BHD2"/>
    <property type="match status" value="1"/>
</dbReference>
<dbReference type="SUPFAM" id="SSF54001">
    <property type="entry name" value="Cysteine proteinases"/>
    <property type="match status" value="1"/>
</dbReference>
<evidence type="ECO:0000313" key="10">
    <source>
        <dbReference type="EMBL" id="TFK23064.1"/>
    </source>
</evidence>
<dbReference type="InterPro" id="IPR018325">
    <property type="entry name" value="Rad4/PNGase_transGLS-fold"/>
</dbReference>
<feature type="region of interest" description="Disordered" evidence="6">
    <location>
        <begin position="240"/>
        <end position="353"/>
    </location>
</feature>
<dbReference type="Gene3D" id="3.30.70.2460">
    <property type="entry name" value="Rad4, beta-hairpin domain BHD3"/>
    <property type="match status" value="1"/>
</dbReference>
<feature type="compositionally biased region" description="Gly residues" evidence="6">
    <location>
        <begin position="1103"/>
        <end position="1117"/>
    </location>
</feature>
<feature type="domain" description="Rad4 beta-hairpin" evidence="8">
    <location>
        <begin position="563"/>
        <end position="634"/>
    </location>
</feature>
<protein>
    <submittedName>
        <fullName evidence="10">Rad4-domain-containing protein</fullName>
    </submittedName>
</protein>
<comment type="similarity">
    <text evidence="2">Belongs to the XPC family.</text>
</comment>
<dbReference type="Gene3D" id="3.90.260.10">
    <property type="entry name" value="Transglutaminase-like"/>
    <property type="match status" value="1"/>
</dbReference>
<dbReference type="EMBL" id="ML210226">
    <property type="protein sequence ID" value="TFK23064.1"/>
    <property type="molecule type" value="Genomic_DNA"/>
</dbReference>
<dbReference type="InterPro" id="IPR018328">
    <property type="entry name" value="Rad4_beta-hairpin_dom3"/>
</dbReference>
<dbReference type="GO" id="GO:0000111">
    <property type="term" value="C:nucleotide-excision repair factor 2 complex"/>
    <property type="evidence" value="ECO:0007669"/>
    <property type="project" value="TreeGrafter"/>
</dbReference>
<feature type="compositionally biased region" description="Polar residues" evidence="6">
    <location>
        <begin position="1118"/>
        <end position="1130"/>
    </location>
</feature>
<dbReference type="Proteomes" id="UP000307440">
    <property type="component" value="Unassembled WGS sequence"/>
</dbReference>
<dbReference type="Pfam" id="PF10404">
    <property type="entry name" value="BHD_2"/>
    <property type="match status" value="1"/>
</dbReference>
<dbReference type="OrthoDB" id="300780at2759"/>
<dbReference type="GO" id="GO:0006298">
    <property type="term" value="P:mismatch repair"/>
    <property type="evidence" value="ECO:0007669"/>
    <property type="project" value="TreeGrafter"/>
</dbReference>
<dbReference type="GO" id="GO:0005737">
    <property type="term" value="C:cytoplasm"/>
    <property type="evidence" value="ECO:0007669"/>
    <property type="project" value="TreeGrafter"/>
</dbReference>
<dbReference type="Pfam" id="PF10405">
    <property type="entry name" value="BHD_3"/>
    <property type="match status" value="1"/>
</dbReference>
<proteinExistence type="inferred from homology"/>
<feature type="compositionally biased region" description="Low complexity" evidence="6">
    <location>
        <begin position="396"/>
        <end position="409"/>
    </location>
</feature>
<accession>A0A5C3KRL7</accession>
<feature type="compositionally biased region" description="Basic residues" evidence="6">
    <location>
        <begin position="250"/>
        <end position="260"/>
    </location>
</feature>
<evidence type="ECO:0000256" key="1">
    <source>
        <dbReference type="ARBA" id="ARBA00004123"/>
    </source>
</evidence>
<feature type="compositionally biased region" description="Acidic residues" evidence="6">
    <location>
        <begin position="1047"/>
        <end position="1063"/>
    </location>
</feature>
<feature type="compositionally biased region" description="Acidic residues" evidence="6">
    <location>
        <begin position="1196"/>
        <end position="1221"/>
    </location>
</feature>
<feature type="compositionally biased region" description="Low complexity" evidence="6">
    <location>
        <begin position="1243"/>
        <end position="1256"/>
    </location>
</feature>
<evidence type="ECO:0000259" key="8">
    <source>
        <dbReference type="SMART" id="SM01031"/>
    </source>
</evidence>
<dbReference type="GO" id="GO:0071942">
    <property type="term" value="C:XPC complex"/>
    <property type="evidence" value="ECO:0007669"/>
    <property type="project" value="TreeGrafter"/>
</dbReference>
<feature type="region of interest" description="Disordered" evidence="6">
    <location>
        <begin position="753"/>
        <end position="801"/>
    </location>
</feature>
<feature type="region of interest" description="Disordered" evidence="6">
    <location>
        <begin position="387"/>
        <end position="410"/>
    </location>
</feature>
<dbReference type="InterPro" id="IPR004583">
    <property type="entry name" value="DNA_repair_Rad4"/>
</dbReference>
<feature type="compositionally biased region" description="Basic and acidic residues" evidence="6">
    <location>
        <begin position="1269"/>
        <end position="1278"/>
    </location>
</feature>
<dbReference type="SMART" id="SM01032">
    <property type="entry name" value="BHD_3"/>
    <property type="match status" value="1"/>
</dbReference>
<keyword evidence="5" id="KW-0539">Nucleus</keyword>
<evidence type="ECO:0000256" key="3">
    <source>
        <dbReference type="ARBA" id="ARBA00022763"/>
    </source>
</evidence>
<feature type="compositionally biased region" description="Polar residues" evidence="6">
    <location>
        <begin position="760"/>
        <end position="770"/>
    </location>
</feature>
<dbReference type="InterPro" id="IPR018326">
    <property type="entry name" value="Rad4_beta-hairpin_dom1"/>
</dbReference>
<dbReference type="InterPro" id="IPR042488">
    <property type="entry name" value="Rad4_BHD3_sf"/>
</dbReference>
<feature type="compositionally biased region" description="Low complexity" evidence="6">
    <location>
        <begin position="841"/>
        <end position="856"/>
    </location>
</feature>
<feature type="compositionally biased region" description="Basic and acidic residues" evidence="6">
    <location>
        <begin position="308"/>
        <end position="319"/>
    </location>
</feature>
<dbReference type="GO" id="GO:0006289">
    <property type="term" value="P:nucleotide-excision repair"/>
    <property type="evidence" value="ECO:0007669"/>
    <property type="project" value="InterPro"/>
</dbReference>
<keyword evidence="4" id="KW-0234">DNA repair</keyword>
<dbReference type="Pfam" id="PF03835">
    <property type="entry name" value="Rad4"/>
    <property type="match status" value="1"/>
</dbReference>
<dbReference type="PANTHER" id="PTHR12135">
    <property type="entry name" value="DNA REPAIR PROTEIN XP-C / RAD4"/>
    <property type="match status" value="1"/>
</dbReference>
<dbReference type="PANTHER" id="PTHR12135:SF0">
    <property type="entry name" value="DNA REPAIR PROTEIN COMPLEMENTING XP-C CELLS"/>
    <property type="match status" value="1"/>
</dbReference>
<evidence type="ECO:0000256" key="6">
    <source>
        <dbReference type="SAM" id="MobiDB-lite"/>
    </source>
</evidence>
<dbReference type="GO" id="GO:0003697">
    <property type="term" value="F:single-stranded DNA binding"/>
    <property type="evidence" value="ECO:0007669"/>
    <property type="project" value="TreeGrafter"/>
</dbReference>
<reference evidence="10 11" key="1">
    <citation type="journal article" date="2019" name="Nat. Ecol. Evol.">
        <title>Megaphylogeny resolves global patterns of mushroom evolution.</title>
        <authorList>
            <person name="Varga T."/>
            <person name="Krizsan K."/>
            <person name="Foldi C."/>
            <person name="Dima B."/>
            <person name="Sanchez-Garcia M."/>
            <person name="Sanchez-Ramirez S."/>
            <person name="Szollosi G.J."/>
            <person name="Szarkandi J.G."/>
            <person name="Papp V."/>
            <person name="Albert L."/>
            <person name="Andreopoulos W."/>
            <person name="Angelini C."/>
            <person name="Antonin V."/>
            <person name="Barry K.W."/>
            <person name="Bougher N.L."/>
            <person name="Buchanan P."/>
            <person name="Buyck B."/>
            <person name="Bense V."/>
            <person name="Catcheside P."/>
            <person name="Chovatia M."/>
            <person name="Cooper J."/>
            <person name="Damon W."/>
            <person name="Desjardin D."/>
            <person name="Finy P."/>
            <person name="Geml J."/>
            <person name="Haridas S."/>
            <person name="Hughes K."/>
            <person name="Justo A."/>
            <person name="Karasinski D."/>
            <person name="Kautmanova I."/>
            <person name="Kiss B."/>
            <person name="Kocsube S."/>
            <person name="Kotiranta H."/>
            <person name="LaButti K.M."/>
            <person name="Lechner B.E."/>
            <person name="Liimatainen K."/>
            <person name="Lipzen A."/>
            <person name="Lukacs Z."/>
            <person name="Mihaltcheva S."/>
            <person name="Morgado L.N."/>
            <person name="Niskanen T."/>
            <person name="Noordeloos M.E."/>
            <person name="Ohm R.A."/>
            <person name="Ortiz-Santana B."/>
            <person name="Ovrebo C."/>
            <person name="Racz N."/>
            <person name="Riley R."/>
            <person name="Savchenko A."/>
            <person name="Shiryaev A."/>
            <person name="Soop K."/>
            <person name="Spirin V."/>
            <person name="Szebenyi C."/>
            <person name="Tomsovsky M."/>
            <person name="Tulloss R.E."/>
            <person name="Uehling J."/>
            <person name="Grigoriev I.V."/>
            <person name="Vagvolgyi C."/>
            <person name="Papp T."/>
            <person name="Martin F.M."/>
            <person name="Miettinen O."/>
            <person name="Hibbett D.S."/>
            <person name="Nagy L.G."/>
        </authorList>
    </citation>
    <scope>NUCLEOTIDE SEQUENCE [LARGE SCALE GENOMIC DNA]</scope>
    <source>
        <strain evidence="10 11">CBS 121175</strain>
    </source>
</reference>
<dbReference type="SMART" id="SM01031">
    <property type="entry name" value="BHD_2"/>
    <property type="match status" value="1"/>
</dbReference>
<dbReference type="InterPro" id="IPR036985">
    <property type="entry name" value="Transglutaminase-like_sf"/>
</dbReference>
<feature type="compositionally biased region" description="Basic and acidic residues" evidence="6">
    <location>
        <begin position="261"/>
        <end position="275"/>
    </location>
</feature>
<keyword evidence="11" id="KW-1185">Reference proteome</keyword>
<feature type="region of interest" description="Disordered" evidence="6">
    <location>
        <begin position="835"/>
        <end position="876"/>
    </location>
</feature>
<sequence>MSSDLEDNIFGALSEDEEDDWEEVEVPEHLEKHLEITIQTKPTKADAPKKKGISHAERLLRIDLHKMHTVVLLGNAKVRNEWINDETLQARLLSLTPLKLQNEFALIHKSRIPEQAKRGRAFENAIRYLAEWWAHTFFEVLPEGHIRNRIFDEVQLGLAENDLLNTQPDGSLEPIDQETTEAILGSKMEVIRGPKSLMKHALMGRGSRDLSSQLFTSLCRALGIPARLVVSLQSVPWKASIGRPPAGARVSRKDKGKGKGKAVDKSADEQQEDRPASSSSSKVDIKGKGKAPVFEGSGQRLNGAPVPKSEKAKGKEKAKPVIKLRKQRDKGHRLGDATPPPTRRYGSLGAPDPTKTPPVFWTEVFSRPDGRWLPVDPIRAIVNERKVFDPTPPTNAPGTGTSSTKSTSSFRFPQTVKISNVPKGFKEENRMLYVLAFEEDGYARDVTRRYALEYSARVAKAQGGSGAANAGGGAKARWWEKVVNLVQRPYQLHRDDMEDEELTAAQMREGMPTSIAGFKDHPLYVLERHLKQTEVIHPPPPDTPALGKFRGEPVYSRSAVVALKTADTWMRTEGRIIKAGSQPLKSIKARAGTVNRQRELEVLRQDLREAGQSVDVNVMQGLYSHSQTELYVPESIKDGKIPKNYFGNIDLYVPSMLPEGAVHVPFKGVAKIAKKLGFDYAEAVTRFEFKKRRAHPVIEGVVIAAENESVLLEAYWEAQKKEEERIRAKKEEKALQHWIKLVHGLRIRQRLQEQYADRTPATTKASTPSRSTKKGAASALNDHDEGNVASENEGVLEVDTNDADGRGGFLVEADDVVKAFHLPKYNPVLLLDSESSNPFARSRSSGGPGTPSNPGGNAVGLGITRGSATATGSRNLRADLEDEYEDEDEHEERAAIEYVTYDLDDHQGTNEGVPMDVDMDRSSYDGIPDVDMDTYALTHATPGPPLTEPDHLSPLSLGDLESDRKEIESSDTTDNDATKPRTMQELLQAEEDAKARATPKRKVKLSVGDTAGELVASASISGAEGAATTSGRRRNPSRSGKRKLMVEEDGEEELEEAREEEELGSAGVVGIPGGAGSSGPNTTARITGKGGRQVRSGRSLGSSNGGAGSVSGGGTPQTGGSMASKRNNATIVGADDVTGGDDVAPVSASPAGKGGKRKKGASAAKTGVGRKKAGAKAKTATPSRRSTRGKKRKDDSEDEAELSLDEAQEELPDVDDHDEDLVASPRKRPRVEDSNVVVPLGEAAAATSTPSSGGRSLRPRRSKTAAQLEQDKEAEKAYKRAIAQ</sequence>
<evidence type="ECO:0000256" key="5">
    <source>
        <dbReference type="ARBA" id="ARBA00023242"/>
    </source>
</evidence>
<dbReference type="SMART" id="SM01030">
    <property type="entry name" value="BHD_1"/>
    <property type="match status" value="1"/>
</dbReference>
<dbReference type="STRING" id="230819.A0A5C3KRL7"/>
<evidence type="ECO:0000259" key="7">
    <source>
        <dbReference type="SMART" id="SM01030"/>
    </source>
</evidence>
<evidence type="ECO:0000259" key="9">
    <source>
        <dbReference type="SMART" id="SM01032"/>
    </source>
</evidence>
<feature type="domain" description="Rad4 beta-hairpin" evidence="7">
    <location>
        <begin position="507"/>
        <end position="561"/>
    </location>
</feature>
<feature type="compositionally biased region" description="Low complexity" evidence="6">
    <location>
        <begin position="1132"/>
        <end position="1151"/>
    </location>
</feature>
<evidence type="ECO:0000313" key="11">
    <source>
        <dbReference type="Proteomes" id="UP000307440"/>
    </source>
</evidence>
<feature type="compositionally biased region" description="Basic residues" evidence="6">
    <location>
        <begin position="320"/>
        <end position="331"/>
    </location>
</feature>
<organism evidence="10 11">
    <name type="scientific">Coprinopsis marcescibilis</name>
    <name type="common">Agaric fungus</name>
    <name type="synonym">Psathyrella marcescibilis</name>
    <dbReference type="NCBI Taxonomy" id="230819"/>
    <lineage>
        <taxon>Eukaryota</taxon>
        <taxon>Fungi</taxon>
        <taxon>Dikarya</taxon>
        <taxon>Basidiomycota</taxon>
        <taxon>Agaricomycotina</taxon>
        <taxon>Agaricomycetes</taxon>
        <taxon>Agaricomycetidae</taxon>
        <taxon>Agaricales</taxon>
        <taxon>Agaricineae</taxon>
        <taxon>Psathyrellaceae</taxon>
        <taxon>Coprinopsis</taxon>
    </lineage>
</organism>
<comment type="subcellular location">
    <subcellularLocation>
        <location evidence="1">Nucleus</location>
    </subcellularLocation>
</comment>
<evidence type="ECO:0000256" key="2">
    <source>
        <dbReference type="ARBA" id="ARBA00009525"/>
    </source>
</evidence>